<sequence length="122" mass="12524">MVNRYRGETALMVEGRALPMRLTLGALAELEQAFAVDSLPALGERFATGRLSARDVSRILAAGLRGAGSSFGEDEVREMAFDGGLNGAIHAAIALLEATFGDAAGGPPPLEAKIPPPAPPVG</sequence>
<comment type="caution">
    <text evidence="1">The sequence shown here is derived from an EMBL/GenBank/DDBJ whole genome shotgun (WGS) entry which is preliminary data.</text>
</comment>
<dbReference type="Proteomes" id="UP001596060">
    <property type="component" value="Unassembled WGS sequence"/>
</dbReference>
<name>A0ABW0P534_9HYPH</name>
<gene>
    <name evidence="1" type="ORF">ACFPN9_18285</name>
</gene>
<organism evidence="1 2">
    <name type="scientific">Bosea massiliensis</name>
    <dbReference type="NCBI Taxonomy" id="151419"/>
    <lineage>
        <taxon>Bacteria</taxon>
        <taxon>Pseudomonadati</taxon>
        <taxon>Pseudomonadota</taxon>
        <taxon>Alphaproteobacteria</taxon>
        <taxon>Hyphomicrobiales</taxon>
        <taxon>Boseaceae</taxon>
        <taxon>Bosea</taxon>
    </lineage>
</organism>
<dbReference type="RefSeq" id="WP_066725905.1">
    <property type="nucleotide sequence ID" value="NZ_JBHSLU010000063.1"/>
</dbReference>
<dbReference type="EMBL" id="JBHSLU010000063">
    <property type="protein sequence ID" value="MFC5507192.1"/>
    <property type="molecule type" value="Genomic_DNA"/>
</dbReference>
<accession>A0ABW0P534</accession>
<dbReference type="InterPro" id="IPR021791">
    <property type="entry name" value="Phage_TAC_11"/>
</dbReference>
<evidence type="ECO:0000313" key="2">
    <source>
        <dbReference type="Proteomes" id="UP001596060"/>
    </source>
</evidence>
<dbReference type="Pfam" id="PF11836">
    <property type="entry name" value="Phage_TAC_11"/>
    <property type="match status" value="1"/>
</dbReference>
<keyword evidence="2" id="KW-1185">Reference proteome</keyword>
<proteinExistence type="predicted"/>
<evidence type="ECO:0000313" key="1">
    <source>
        <dbReference type="EMBL" id="MFC5507192.1"/>
    </source>
</evidence>
<reference evidence="2" key="1">
    <citation type="journal article" date="2019" name="Int. J. Syst. Evol. Microbiol.">
        <title>The Global Catalogue of Microorganisms (GCM) 10K type strain sequencing project: providing services to taxonomists for standard genome sequencing and annotation.</title>
        <authorList>
            <consortium name="The Broad Institute Genomics Platform"/>
            <consortium name="The Broad Institute Genome Sequencing Center for Infectious Disease"/>
            <person name="Wu L."/>
            <person name="Ma J."/>
        </authorList>
    </citation>
    <scope>NUCLEOTIDE SEQUENCE [LARGE SCALE GENOMIC DNA]</scope>
    <source>
        <strain evidence="2">CCUG 43117</strain>
    </source>
</reference>
<protein>
    <submittedName>
        <fullName evidence="1">Gene transfer agent family protein</fullName>
    </submittedName>
</protein>